<reference evidence="2 3" key="1">
    <citation type="submission" date="2018-06" db="EMBL/GenBank/DDBJ databases">
        <title>The Genome of Cuscuta australis (Dodder) Provides Insight into the Evolution of Plant Parasitism.</title>
        <authorList>
            <person name="Liu H."/>
        </authorList>
    </citation>
    <scope>NUCLEOTIDE SEQUENCE [LARGE SCALE GENOMIC DNA]</scope>
    <source>
        <strain evidence="3">cv. Yunnan</strain>
        <tissue evidence="2">Vines</tissue>
    </source>
</reference>
<evidence type="ECO:0000313" key="2">
    <source>
        <dbReference type="EMBL" id="RAL41178.1"/>
    </source>
</evidence>
<keyword evidence="3" id="KW-1185">Reference proteome</keyword>
<proteinExistence type="inferred from homology"/>
<dbReference type="Proteomes" id="UP000249390">
    <property type="component" value="Unassembled WGS sequence"/>
</dbReference>
<dbReference type="InterPro" id="IPR003676">
    <property type="entry name" value="SAUR_fam"/>
</dbReference>
<comment type="caution">
    <text evidence="2">The sequence shown here is derived from an EMBL/GenBank/DDBJ whole genome shotgun (WGS) entry which is preliminary data.</text>
</comment>
<dbReference type="GO" id="GO:0009733">
    <property type="term" value="P:response to auxin"/>
    <property type="evidence" value="ECO:0007669"/>
    <property type="project" value="InterPro"/>
</dbReference>
<name>A0A328D9R5_9ASTE</name>
<sequence>MAISMGHILRPKQGFRRSSSRTNREGEIPKGHFAVYVGDGEKKRFVIPISYLKDHSFQDLLSQAEEEFGFDHPMGLRRSSSRTNRESEVPKGHFAVYVGEGEKKRFVLPISYLKDSSFQDLLSQSEEEFGFDHPMGGLTIPCPEATFLDIISSLS</sequence>
<accession>A0A328D9R5</accession>
<dbReference type="EMBL" id="NQVE01000190">
    <property type="protein sequence ID" value="RAL41178.1"/>
    <property type="molecule type" value="Genomic_DNA"/>
</dbReference>
<organism evidence="2 3">
    <name type="scientific">Cuscuta australis</name>
    <dbReference type="NCBI Taxonomy" id="267555"/>
    <lineage>
        <taxon>Eukaryota</taxon>
        <taxon>Viridiplantae</taxon>
        <taxon>Streptophyta</taxon>
        <taxon>Embryophyta</taxon>
        <taxon>Tracheophyta</taxon>
        <taxon>Spermatophyta</taxon>
        <taxon>Magnoliopsida</taxon>
        <taxon>eudicotyledons</taxon>
        <taxon>Gunneridae</taxon>
        <taxon>Pentapetalae</taxon>
        <taxon>asterids</taxon>
        <taxon>lamiids</taxon>
        <taxon>Solanales</taxon>
        <taxon>Convolvulaceae</taxon>
        <taxon>Cuscuteae</taxon>
        <taxon>Cuscuta</taxon>
        <taxon>Cuscuta subgen. Grammica</taxon>
        <taxon>Cuscuta sect. Cleistogrammica</taxon>
    </lineage>
</organism>
<dbReference type="Pfam" id="PF02519">
    <property type="entry name" value="Auxin_inducible"/>
    <property type="match status" value="2"/>
</dbReference>
<gene>
    <name evidence="2" type="ORF">DM860_017727</name>
</gene>
<comment type="similarity">
    <text evidence="1">Belongs to the ARG7 family.</text>
</comment>
<evidence type="ECO:0000313" key="3">
    <source>
        <dbReference type="Proteomes" id="UP000249390"/>
    </source>
</evidence>
<dbReference type="PANTHER" id="PTHR31929">
    <property type="entry name" value="SAUR-LIKE AUXIN-RESPONSIVE PROTEIN FAMILY-RELATED"/>
    <property type="match status" value="1"/>
</dbReference>
<evidence type="ECO:0000256" key="1">
    <source>
        <dbReference type="ARBA" id="ARBA00006974"/>
    </source>
</evidence>
<protein>
    <recommendedName>
        <fullName evidence="4">Auxin-responsive protein</fullName>
    </recommendedName>
</protein>
<evidence type="ECO:0008006" key="4">
    <source>
        <dbReference type="Google" id="ProtNLM"/>
    </source>
</evidence>
<dbReference type="AlphaFoldDB" id="A0A328D9R5"/>